<comment type="subcellular location">
    <subcellularLocation>
        <location evidence="1">Membrane</location>
        <topology evidence="1">Multi-pass membrane protein</topology>
    </subcellularLocation>
</comment>
<accession>A0A318YYN8</accession>
<keyword evidence="3 5" id="KW-1133">Transmembrane helix</keyword>
<keyword evidence="7" id="KW-1185">Reference proteome</keyword>
<evidence type="ECO:0000313" key="6">
    <source>
        <dbReference type="EMBL" id="PYH39699.1"/>
    </source>
</evidence>
<dbReference type="PANTHER" id="PTHR48022">
    <property type="entry name" value="PLASTIDIC GLUCOSE TRANSPORTER 4"/>
    <property type="match status" value="1"/>
</dbReference>
<dbReference type="InterPro" id="IPR005828">
    <property type="entry name" value="MFS_sugar_transport-like"/>
</dbReference>
<feature type="transmembrane region" description="Helical" evidence="5">
    <location>
        <begin position="33"/>
        <end position="55"/>
    </location>
</feature>
<dbReference type="Gene3D" id="1.20.1250.20">
    <property type="entry name" value="MFS general substrate transporter like domains"/>
    <property type="match status" value="2"/>
</dbReference>
<sequence>MFHALVEQSSSVPQVTVRVATSGIDLDEQTARILGYCVALASGILLYKYDLVIVGNVSAMPGFQRDFGHRLNGALIIPSLWLSLWDVASPLGGLFGAITAGQLQDGAGRRFCLAFAAVLSAAAVAVAYMSNVPDDIDARRAIFLVAKLVQGLAVHMITCTTQTCISEILPPVLRGPMLAFFPIFILLGQLMARRIESQNYFEQLRAFIEKEDRDAASKAIGYRDCFRGVDRRRTIIVMFANLIPSFFGLPLLSKTRYFLQLVGMEHHRSFLFLQAGIGLGLAANLISMQTLSRFGRVPLIIVSLSVSTLAWMCQWSFRYTGITLVTVIAACGIGAWPASYAIGGEASSLQLPAKSPGLGWFVSGLTSVGFNLILPYIFNPDRGTLRGKTGFVCAGFSAIALVGAWLYVPEMKDRTPSEIDDMFEAVVPARQFRKWSPLIADPLSSDRSPQA</sequence>
<feature type="transmembrane region" description="Helical" evidence="5">
    <location>
        <begin position="319"/>
        <end position="338"/>
    </location>
</feature>
<reference evidence="6" key="1">
    <citation type="submission" date="2016-12" db="EMBL/GenBank/DDBJ databases">
        <title>The genomes of Aspergillus section Nigri reveals drivers in fungal speciation.</title>
        <authorList>
            <consortium name="DOE Joint Genome Institute"/>
            <person name="Vesth T.C."/>
            <person name="Nybo J."/>
            <person name="Theobald S."/>
            <person name="Brandl J."/>
            <person name="Frisvad J.C."/>
            <person name="Nielsen K.F."/>
            <person name="Lyhne E.K."/>
            <person name="Kogle M.E."/>
            <person name="Kuo A."/>
            <person name="Riley R."/>
            <person name="Clum A."/>
            <person name="Nolan M."/>
            <person name="Lipzen A."/>
            <person name="Salamov A."/>
            <person name="Henrissat B."/>
            <person name="Wiebenga A."/>
            <person name="De Vries R.P."/>
            <person name="Grigoriev I.V."/>
            <person name="Mortensen U.H."/>
            <person name="Andersen M.R."/>
            <person name="Baker S.E."/>
        </authorList>
    </citation>
    <scope>NUCLEOTIDE SEQUENCE [LARGE SCALE GENOMIC DNA]</scope>
    <source>
        <strain evidence="6">CBS 115656</strain>
    </source>
</reference>
<evidence type="ECO:0000256" key="5">
    <source>
        <dbReference type="SAM" id="Phobius"/>
    </source>
</evidence>
<feature type="transmembrane region" description="Helical" evidence="5">
    <location>
        <begin position="172"/>
        <end position="192"/>
    </location>
</feature>
<proteinExistence type="predicted"/>
<evidence type="ECO:0000256" key="1">
    <source>
        <dbReference type="ARBA" id="ARBA00004141"/>
    </source>
</evidence>
<dbReference type="GeneID" id="37127461"/>
<feature type="transmembrane region" description="Helical" evidence="5">
    <location>
        <begin position="390"/>
        <end position="408"/>
    </location>
</feature>
<feature type="transmembrane region" description="Helical" evidence="5">
    <location>
        <begin position="270"/>
        <end position="288"/>
    </location>
</feature>
<feature type="transmembrane region" description="Helical" evidence="5">
    <location>
        <begin position="294"/>
        <end position="312"/>
    </location>
</feature>
<dbReference type="Pfam" id="PF00083">
    <property type="entry name" value="Sugar_tr"/>
    <property type="match status" value="2"/>
</dbReference>
<gene>
    <name evidence="6" type="ORF">BO87DRAFT_392381</name>
</gene>
<dbReference type="RefSeq" id="XP_025485177.1">
    <property type="nucleotide sequence ID" value="XM_025625005.1"/>
</dbReference>
<organism evidence="6 7">
    <name type="scientific">Aspergillus neoniger (strain CBS 115656)</name>
    <dbReference type="NCBI Taxonomy" id="1448310"/>
    <lineage>
        <taxon>Eukaryota</taxon>
        <taxon>Fungi</taxon>
        <taxon>Dikarya</taxon>
        <taxon>Ascomycota</taxon>
        <taxon>Pezizomycotina</taxon>
        <taxon>Eurotiomycetes</taxon>
        <taxon>Eurotiomycetidae</taxon>
        <taxon>Eurotiales</taxon>
        <taxon>Aspergillaceae</taxon>
        <taxon>Aspergillus</taxon>
        <taxon>Aspergillus subgen. Circumdati</taxon>
    </lineage>
</organism>
<protein>
    <submittedName>
        <fullName evidence="6">MFS general substrate transporter</fullName>
    </submittedName>
</protein>
<dbReference type="InterPro" id="IPR036259">
    <property type="entry name" value="MFS_trans_sf"/>
</dbReference>
<evidence type="ECO:0000256" key="4">
    <source>
        <dbReference type="ARBA" id="ARBA00023136"/>
    </source>
</evidence>
<name>A0A318YYN8_ASPNB</name>
<dbReference type="Proteomes" id="UP000247647">
    <property type="component" value="Unassembled WGS sequence"/>
</dbReference>
<dbReference type="GO" id="GO:0016020">
    <property type="term" value="C:membrane"/>
    <property type="evidence" value="ECO:0007669"/>
    <property type="project" value="UniProtKB-SubCell"/>
</dbReference>
<dbReference type="PANTHER" id="PTHR48022:SF41">
    <property type="entry name" value="MAJOR FACILITATOR SUPERFAMILY (MFS) PROFILE DOMAIN-CONTAINING PROTEIN"/>
    <property type="match status" value="1"/>
</dbReference>
<evidence type="ECO:0000256" key="2">
    <source>
        <dbReference type="ARBA" id="ARBA00022692"/>
    </source>
</evidence>
<feature type="transmembrane region" description="Helical" evidence="5">
    <location>
        <begin position="111"/>
        <end position="129"/>
    </location>
</feature>
<dbReference type="SUPFAM" id="SSF103473">
    <property type="entry name" value="MFS general substrate transporter"/>
    <property type="match status" value="1"/>
</dbReference>
<feature type="transmembrane region" description="Helical" evidence="5">
    <location>
        <begin position="358"/>
        <end position="378"/>
    </location>
</feature>
<dbReference type="OrthoDB" id="6612291at2759"/>
<feature type="transmembrane region" description="Helical" evidence="5">
    <location>
        <begin position="235"/>
        <end position="258"/>
    </location>
</feature>
<evidence type="ECO:0000256" key="3">
    <source>
        <dbReference type="ARBA" id="ARBA00022989"/>
    </source>
</evidence>
<feature type="transmembrane region" description="Helical" evidence="5">
    <location>
        <begin position="75"/>
        <end position="99"/>
    </location>
</feature>
<dbReference type="GO" id="GO:0005351">
    <property type="term" value="F:carbohydrate:proton symporter activity"/>
    <property type="evidence" value="ECO:0007669"/>
    <property type="project" value="TreeGrafter"/>
</dbReference>
<dbReference type="EMBL" id="KZ821445">
    <property type="protein sequence ID" value="PYH39699.1"/>
    <property type="molecule type" value="Genomic_DNA"/>
</dbReference>
<dbReference type="InterPro" id="IPR050360">
    <property type="entry name" value="MFS_Sugar_Transporters"/>
</dbReference>
<dbReference type="AlphaFoldDB" id="A0A318YYN8"/>
<keyword evidence="4 5" id="KW-0472">Membrane</keyword>
<keyword evidence="2 5" id="KW-0812">Transmembrane</keyword>
<evidence type="ECO:0000313" key="7">
    <source>
        <dbReference type="Proteomes" id="UP000247647"/>
    </source>
</evidence>